<accession>A0A1H7NP40</accession>
<reference evidence="7 8" key="1">
    <citation type="submission" date="2016-10" db="EMBL/GenBank/DDBJ databases">
        <authorList>
            <person name="de Groot N.N."/>
        </authorList>
    </citation>
    <scope>NUCLEOTIDE SEQUENCE [LARGE SCALE GENOMIC DNA]</scope>
    <source>
        <strain evidence="7 8">KH2T6</strain>
    </source>
</reference>
<feature type="domain" description="Response regulatory" evidence="4">
    <location>
        <begin position="12"/>
        <end position="127"/>
    </location>
</feature>
<dbReference type="NCBIfam" id="TIGR00254">
    <property type="entry name" value="GGDEF"/>
    <property type="match status" value="1"/>
</dbReference>
<dbReference type="InterPro" id="IPR043128">
    <property type="entry name" value="Rev_trsase/Diguanyl_cyclase"/>
</dbReference>
<dbReference type="OrthoDB" id="9762141at2"/>
<keyword evidence="3" id="KW-0597">Phosphoprotein</keyword>
<dbReference type="InterPro" id="IPR035919">
    <property type="entry name" value="EAL_sf"/>
</dbReference>
<evidence type="ECO:0000313" key="8">
    <source>
        <dbReference type="Proteomes" id="UP000186015"/>
    </source>
</evidence>
<dbReference type="RefSeq" id="WP_074835107.1">
    <property type="nucleotide sequence ID" value="NZ_FOAT01000016.1"/>
</dbReference>
<dbReference type="CDD" id="cd01948">
    <property type="entry name" value="EAL"/>
    <property type="match status" value="1"/>
</dbReference>
<feature type="modified residue" description="4-aspartylphosphate" evidence="3">
    <location>
        <position position="62"/>
    </location>
</feature>
<dbReference type="InterPro" id="IPR001633">
    <property type="entry name" value="EAL_dom"/>
</dbReference>
<evidence type="ECO:0000259" key="4">
    <source>
        <dbReference type="PROSITE" id="PS50110"/>
    </source>
</evidence>
<dbReference type="SMART" id="SM00267">
    <property type="entry name" value="GGDEF"/>
    <property type="match status" value="1"/>
</dbReference>
<dbReference type="Gene3D" id="3.20.20.450">
    <property type="entry name" value="EAL domain"/>
    <property type="match status" value="1"/>
</dbReference>
<dbReference type="SUPFAM" id="SSF141868">
    <property type="entry name" value="EAL domain-like"/>
    <property type="match status" value="1"/>
</dbReference>
<feature type="domain" description="GGDEF" evidence="6">
    <location>
        <begin position="168"/>
        <end position="294"/>
    </location>
</feature>
<dbReference type="SMART" id="SM00448">
    <property type="entry name" value="REC"/>
    <property type="match status" value="1"/>
</dbReference>
<feature type="domain" description="EAL" evidence="5">
    <location>
        <begin position="303"/>
        <end position="559"/>
    </location>
</feature>
<dbReference type="PANTHER" id="PTHR33121">
    <property type="entry name" value="CYCLIC DI-GMP PHOSPHODIESTERASE PDEF"/>
    <property type="match status" value="1"/>
</dbReference>
<dbReference type="InterPro" id="IPR001789">
    <property type="entry name" value="Sig_transdc_resp-reg_receiver"/>
</dbReference>
<evidence type="ECO:0000259" key="6">
    <source>
        <dbReference type="PROSITE" id="PS50887"/>
    </source>
</evidence>
<dbReference type="Pfam" id="PF00072">
    <property type="entry name" value="Response_reg"/>
    <property type="match status" value="1"/>
</dbReference>
<protein>
    <recommendedName>
        <fullName evidence="1">Stage 0 sporulation protein A homolog</fullName>
    </recommendedName>
</protein>
<dbReference type="Gene3D" id="3.30.70.270">
    <property type="match status" value="1"/>
</dbReference>
<dbReference type="PANTHER" id="PTHR33121:SF70">
    <property type="entry name" value="SIGNALING PROTEIN YKOW"/>
    <property type="match status" value="1"/>
</dbReference>
<organism evidence="7 8">
    <name type="scientific">Ruminococcus albus</name>
    <dbReference type="NCBI Taxonomy" id="1264"/>
    <lineage>
        <taxon>Bacteria</taxon>
        <taxon>Bacillati</taxon>
        <taxon>Bacillota</taxon>
        <taxon>Clostridia</taxon>
        <taxon>Eubacteriales</taxon>
        <taxon>Oscillospiraceae</taxon>
        <taxon>Ruminococcus</taxon>
    </lineage>
</organism>
<dbReference type="PROSITE" id="PS50110">
    <property type="entry name" value="RESPONSE_REGULATORY"/>
    <property type="match status" value="1"/>
</dbReference>
<name>A0A1H7NP40_RUMAL</name>
<gene>
    <name evidence="7" type="ORF">SAMN05216469_11615</name>
</gene>
<dbReference type="InterPro" id="IPR050706">
    <property type="entry name" value="Cyclic-di-GMP_PDE-like"/>
</dbReference>
<dbReference type="SUPFAM" id="SSF52172">
    <property type="entry name" value="CheY-like"/>
    <property type="match status" value="1"/>
</dbReference>
<dbReference type="AlphaFoldDB" id="A0A1H7NP40"/>
<dbReference type="Pfam" id="PF00563">
    <property type="entry name" value="EAL"/>
    <property type="match status" value="1"/>
</dbReference>
<comment type="function">
    <text evidence="2">May play the central regulatory role in sporulation. It may be an element of the effector pathway responsible for the activation of sporulation genes in response to nutritional stress. Spo0A may act in concert with spo0H (a sigma factor) to control the expression of some genes that are critical to the sporulation process.</text>
</comment>
<dbReference type="GO" id="GO:0071111">
    <property type="term" value="F:cyclic-guanylate-specific phosphodiesterase activity"/>
    <property type="evidence" value="ECO:0007669"/>
    <property type="project" value="InterPro"/>
</dbReference>
<dbReference type="InterPro" id="IPR000160">
    <property type="entry name" value="GGDEF_dom"/>
</dbReference>
<dbReference type="SUPFAM" id="SSF55073">
    <property type="entry name" value="Nucleotide cyclase"/>
    <property type="match status" value="1"/>
</dbReference>
<dbReference type="InterPro" id="IPR029787">
    <property type="entry name" value="Nucleotide_cyclase"/>
</dbReference>
<proteinExistence type="predicted"/>
<dbReference type="EMBL" id="FOAT01000016">
    <property type="protein sequence ID" value="SEL24775.1"/>
    <property type="molecule type" value="Genomic_DNA"/>
</dbReference>
<dbReference type="SMART" id="SM00052">
    <property type="entry name" value="EAL"/>
    <property type="match status" value="1"/>
</dbReference>
<dbReference type="PROSITE" id="PS50887">
    <property type="entry name" value="GGDEF"/>
    <property type="match status" value="1"/>
</dbReference>
<evidence type="ECO:0000256" key="2">
    <source>
        <dbReference type="ARBA" id="ARBA00024867"/>
    </source>
</evidence>
<evidence type="ECO:0000256" key="1">
    <source>
        <dbReference type="ARBA" id="ARBA00018672"/>
    </source>
</evidence>
<dbReference type="Pfam" id="PF00990">
    <property type="entry name" value="GGDEF"/>
    <property type="match status" value="1"/>
</dbReference>
<evidence type="ECO:0000313" key="7">
    <source>
        <dbReference type="EMBL" id="SEL24775.1"/>
    </source>
</evidence>
<dbReference type="GO" id="GO:0000160">
    <property type="term" value="P:phosphorelay signal transduction system"/>
    <property type="evidence" value="ECO:0007669"/>
    <property type="project" value="InterPro"/>
</dbReference>
<dbReference type="Proteomes" id="UP000186015">
    <property type="component" value="Unassembled WGS sequence"/>
</dbReference>
<sequence>MIRSKNIQRPQKVLIVDDQEINRDALEVIMENDYDIIFAENGAQALELMRHHKNELSVVMLDLIMPVMDGYEVLVTIQDDEELRGIPVIVMTSYEEAELEALRLGAADFITKPFDVHEVILARVARIIELFEGRRLISSAEKDGLTGLYSRNFFYEYAERLYRYHPELKMEAIVLNIDRFHTLNALHGREFGDRALMTLGDIIRDFLREKEGIASRFDADRFAIYCIHCDDHRALLDSFQAKMDEFSPKVRIHLRMGVDERTEDAEPVILFDRARTACIMARSDFHNPLRLYNEDILKKELFDQRLMGDLRHALADGQFRVYYQPKYDIRCEPPRLRSAEALVRWEHPDLGMISPGTFIPLFEGNGLITLVDNYVWEETAKQVAKWRKKFSVTLPVSVNISRADIFDPDLTDRLCRLITDNGLEYRDIKLEVTESAYSQDADRLLDLIHSLRHIGFEIEMDDFGAGYSSLNMLSSMPIDVLKMDMSFVRNIEKSETDLRLMKLILDIAGNLKLSVVAEGVETEGQLKLLRDADCDLVQGYYFSRPVPANEFEVFIEKERERSVG</sequence>
<dbReference type="PROSITE" id="PS50883">
    <property type="entry name" value="EAL"/>
    <property type="match status" value="1"/>
</dbReference>
<dbReference type="InterPro" id="IPR011006">
    <property type="entry name" value="CheY-like_superfamily"/>
</dbReference>
<dbReference type="Gene3D" id="3.40.50.2300">
    <property type="match status" value="1"/>
</dbReference>
<evidence type="ECO:0000259" key="5">
    <source>
        <dbReference type="PROSITE" id="PS50883"/>
    </source>
</evidence>
<evidence type="ECO:0000256" key="3">
    <source>
        <dbReference type="PROSITE-ProRule" id="PRU00169"/>
    </source>
</evidence>